<keyword evidence="1 2" id="KW-0472">Membrane</keyword>
<dbReference type="InterPro" id="IPR046342">
    <property type="entry name" value="CBS_dom_sf"/>
</dbReference>
<dbReference type="EMBL" id="ML119133">
    <property type="protein sequence ID" value="RPB11753.1"/>
    <property type="molecule type" value="Genomic_DNA"/>
</dbReference>
<dbReference type="PANTHER" id="PTHR12064">
    <property type="entry name" value="METAL TRANSPORTER CNNM"/>
    <property type="match status" value="1"/>
</dbReference>
<dbReference type="STRING" id="1392247.A0A3N4KME9"/>
<keyword evidence="6" id="KW-1185">Reference proteome</keyword>
<dbReference type="Pfam" id="PF01595">
    <property type="entry name" value="CNNM"/>
    <property type="match status" value="1"/>
</dbReference>
<dbReference type="SUPFAM" id="SSF54631">
    <property type="entry name" value="CBS-domain pair"/>
    <property type="match status" value="1"/>
</dbReference>
<feature type="transmembrane region" description="Helical" evidence="2">
    <location>
        <begin position="137"/>
        <end position="155"/>
    </location>
</feature>
<keyword evidence="1 2" id="KW-0812">Transmembrane</keyword>
<feature type="signal peptide" evidence="3">
    <location>
        <begin position="1"/>
        <end position="28"/>
    </location>
</feature>
<reference evidence="5 6" key="1">
    <citation type="journal article" date="2018" name="Nat. Ecol. Evol.">
        <title>Pezizomycetes genomes reveal the molecular basis of ectomycorrhizal truffle lifestyle.</title>
        <authorList>
            <person name="Murat C."/>
            <person name="Payen T."/>
            <person name="Noel B."/>
            <person name="Kuo A."/>
            <person name="Morin E."/>
            <person name="Chen J."/>
            <person name="Kohler A."/>
            <person name="Krizsan K."/>
            <person name="Balestrini R."/>
            <person name="Da Silva C."/>
            <person name="Montanini B."/>
            <person name="Hainaut M."/>
            <person name="Levati E."/>
            <person name="Barry K.W."/>
            <person name="Belfiori B."/>
            <person name="Cichocki N."/>
            <person name="Clum A."/>
            <person name="Dockter R.B."/>
            <person name="Fauchery L."/>
            <person name="Guy J."/>
            <person name="Iotti M."/>
            <person name="Le Tacon F."/>
            <person name="Lindquist E.A."/>
            <person name="Lipzen A."/>
            <person name="Malagnac F."/>
            <person name="Mello A."/>
            <person name="Molinier V."/>
            <person name="Miyauchi S."/>
            <person name="Poulain J."/>
            <person name="Riccioni C."/>
            <person name="Rubini A."/>
            <person name="Sitrit Y."/>
            <person name="Splivallo R."/>
            <person name="Traeger S."/>
            <person name="Wang M."/>
            <person name="Zifcakova L."/>
            <person name="Wipf D."/>
            <person name="Zambonelli A."/>
            <person name="Paolocci F."/>
            <person name="Nowrousian M."/>
            <person name="Ottonello S."/>
            <person name="Baldrian P."/>
            <person name="Spatafora J.W."/>
            <person name="Henrissat B."/>
            <person name="Nagy L.G."/>
            <person name="Aury J.M."/>
            <person name="Wincker P."/>
            <person name="Grigoriev I.V."/>
            <person name="Bonfante P."/>
            <person name="Martin F.M."/>
        </authorList>
    </citation>
    <scope>NUCLEOTIDE SEQUENCE [LARGE SCALE GENOMIC DNA]</scope>
    <source>
        <strain evidence="5 6">CCBAS932</strain>
    </source>
</reference>
<dbReference type="Proteomes" id="UP000277580">
    <property type="component" value="Unassembled WGS sequence"/>
</dbReference>
<evidence type="ECO:0000259" key="4">
    <source>
        <dbReference type="PROSITE" id="PS51846"/>
    </source>
</evidence>
<dbReference type="AlphaFoldDB" id="A0A3N4KME9"/>
<evidence type="ECO:0000313" key="6">
    <source>
        <dbReference type="Proteomes" id="UP000277580"/>
    </source>
</evidence>
<evidence type="ECO:0000256" key="1">
    <source>
        <dbReference type="PROSITE-ProRule" id="PRU01193"/>
    </source>
</evidence>
<dbReference type="InParanoid" id="A0A3N4KME9"/>
<gene>
    <name evidence="5" type="ORF">P167DRAFT_186271</name>
</gene>
<feature type="transmembrane region" description="Helical" evidence="2">
    <location>
        <begin position="225"/>
        <end position="247"/>
    </location>
</feature>
<dbReference type="GO" id="GO:0016020">
    <property type="term" value="C:membrane"/>
    <property type="evidence" value="ECO:0007669"/>
    <property type="project" value="UniProtKB-UniRule"/>
</dbReference>
<protein>
    <recommendedName>
        <fullName evidence="4">CNNM transmembrane domain-containing protein</fullName>
    </recommendedName>
</protein>
<keyword evidence="3" id="KW-0732">Signal</keyword>
<keyword evidence="1 2" id="KW-1133">Transmembrane helix</keyword>
<evidence type="ECO:0000256" key="3">
    <source>
        <dbReference type="SAM" id="SignalP"/>
    </source>
</evidence>
<dbReference type="InterPro" id="IPR045095">
    <property type="entry name" value="ACDP"/>
</dbReference>
<evidence type="ECO:0000256" key="2">
    <source>
        <dbReference type="SAM" id="Phobius"/>
    </source>
</evidence>
<feature type="transmembrane region" description="Helical" evidence="2">
    <location>
        <begin position="259"/>
        <end position="280"/>
    </location>
</feature>
<dbReference type="Gene3D" id="3.10.580.10">
    <property type="entry name" value="CBS-domain"/>
    <property type="match status" value="1"/>
</dbReference>
<dbReference type="GO" id="GO:0010960">
    <property type="term" value="P:magnesium ion homeostasis"/>
    <property type="evidence" value="ECO:0007669"/>
    <property type="project" value="InterPro"/>
</dbReference>
<accession>A0A3N4KME9</accession>
<feature type="chain" id="PRO_5018147744" description="CNNM transmembrane domain-containing protein" evidence="3">
    <location>
        <begin position="29"/>
        <end position="444"/>
    </location>
</feature>
<evidence type="ECO:0000313" key="5">
    <source>
        <dbReference type="EMBL" id="RPB11753.1"/>
    </source>
</evidence>
<dbReference type="InterPro" id="IPR002550">
    <property type="entry name" value="CNNM"/>
</dbReference>
<organism evidence="5 6">
    <name type="scientific">Morchella conica CCBAS932</name>
    <dbReference type="NCBI Taxonomy" id="1392247"/>
    <lineage>
        <taxon>Eukaryota</taxon>
        <taxon>Fungi</taxon>
        <taxon>Dikarya</taxon>
        <taxon>Ascomycota</taxon>
        <taxon>Pezizomycotina</taxon>
        <taxon>Pezizomycetes</taxon>
        <taxon>Pezizales</taxon>
        <taxon>Morchellaceae</taxon>
        <taxon>Morchella</taxon>
    </lineage>
</organism>
<dbReference type="OrthoDB" id="5353557at2759"/>
<proteinExistence type="predicted"/>
<dbReference type="PANTHER" id="PTHR12064:SF94">
    <property type="entry name" value="UNEXTENDED PROTEIN"/>
    <property type="match status" value="1"/>
</dbReference>
<feature type="domain" description="CNNM transmembrane" evidence="4">
    <location>
        <begin position="131"/>
        <end position="317"/>
    </location>
</feature>
<name>A0A3N4KME9_9PEZI</name>
<dbReference type="PROSITE" id="PS51846">
    <property type="entry name" value="CNNM"/>
    <property type="match status" value="1"/>
</dbReference>
<sequence>MVLHHIPISWWILLNPATIFLSNTLSKASPLPISIELDHVSMPSTKIFDHRGPLACSGNLTAHELEAYNPSVSCDSGIFCQGTTSCNDTLICSRDWIDLNGTLACNGELFCNGTLSCSRNSAHPACLPGLNKLPTPALSIIIMLLVFISGGLNGLKSAFMSLDPIGLRTIMDTGTMHEKELAGRIHEARQHSEFTTLFLCAMTLTTVMINHSLPLMAACLLNNNLWGFLLSSSLVIIFGEILPLMVFPRFPLLILGNMMWAIYTVSCILCIPACLLSYIYETTAAPGPVRRQTNHNRKGINSLADLRAVRKKIDKDLSIDATGLLHGIVDMEKRVARDIMKPLSGVKMKSVDSRMTFRSWTEISDWGYSRVPIYMSLDHNRDNNSIYSDFNIKVLGFLHIFDLLLVIPDEVTTLKELPMHKMPVIGEDYPLWDLLHLFQKGASQ</sequence>